<proteinExistence type="predicted"/>
<protein>
    <submittedName>
        <fullName evidence="1">Uncharacterized protein</fullName>
    </submittedName>
</protein>
<dbReference type="AlphaFoldDB" id="A0A1I0Q1I9"/>
<evidence type="ECO:0000313" key="1">
    <source>
        <dbReference type="EMBL" id="SEW20747.1"/>
    </source>
</evidence>
<dbReference type="Proteomes" id="UP000199469">
    <property type="component" value="Unassembled WGS sequence"/>
</dbReference>
<organism evidence="1 2">
    <name type="scientific">Chryseobacterium wanjuense</name>
    <dbReference type="NCBI Taxonomy" id="356305"/>
    <lineage>
        <taxon>Bacteria</taxon>
        <taxon>Pseudomonadati</taxon>
        <taxon>Bacteroidota</taxon>
        <taxon>Flavobacteriia</taxon>
        <taxon>Flavobacteriales</taxon>
        <taxon>Weeksellaceae</taxon>
        <taxon>Chryseobacterium group</taxon>
        <taxon>Chryseobacterium</taxon>
    </lineage>
</organism>
<accession>A0A1I0Q1I9</accession>
<name>A0A1I0Q1I9_9FLAO</name>
<sequence>MQGIVFATVYNTRHTLFTLFNNPNTQNIMNVADLKIKNLVEYRNQIFTITEIFQNNEKDYFVKIENDVHSFSVPARSIKPIQITAEWLEKFGFSRTYSSDQRIRYERPEPFIKYDIDLDSRKLVDGLKIYGNSIKCKYIHEFQNIFSCLFGKEPAAMNYGLISTES</sequence>
<evidence type="ECO:0000313" key="2">
    <source>
        <dbReference type="Proteomes" id="UP000199469"/>
    </source>
</evidence>
<reference evidence="2" key="1">
    <citation type="submission" date="2016-10" db="EMBL/GenBank/DDBJ databases">
        <authorList>
            <person name="Varghese N."/>
            <person name="Submissions S."/>
        </authorList>
    </citation>
    <scope>NUCLEOTIDE SEQUENCE [LARGE SCALE GENOMIC DNA]</scope>
    <source>
        <strain evidence="2">DSM 17724</strain>
    </source>
</reference>
<keyword evidence="2" id="KW-1185">Reference proteome</keyword>
<dbReference type="EMBL" id="FOIU01000001">
    <property type="protein sequence ID" value="SEW20747.1"/>
    <property type="molecule type" value="Genomic_DNA"/>
</dbReference>
<gene>
    <name evidence="1" type="ORF">SAMN05421841_1589</name>
</gene>